<accession>A0A2U1MFP6</accession>
<keyword evidence="2" id="KW-1185">Reference proteome</keyword>
<dbReference type="AlphaFoldDB" id="A0A2U1MFP6"/>
<protein>
    <submittedName>
        <fullName evidence="1">Uncharacterized protein</fullName>
    </submittedName>
</protein>
<evidence type="ECO:0000313" key="1">
    <source>
        <dbReference type="EMBL" id="PWA60079.1"/>
    </source>
</evidence>
<reference evidence="1 2" key="1">
    <citation type="journal article" date="2018" name="Mol. Plant">
        <title>The genome of Artemisia annua provides insight into the evolution of Asteraceae family and artemisinin biosynthesis.</title>
        <authorList>
            <person name="Shen Q."/>
            <person name="Zhang L."/>
            <person name="Liao Z."/>
            <person name="Wang S."/>
            <person name="Yan T."/>
            <person name="Shi P."/>
            <person name="Liu M."/>
            <person name="Fu X."/>
            <person name="Pan Q."/>
            <person name="Wang Y."/>
            <person name="Lv Z."/>
            <person name="Lu X."/>
            <person name="Zhang F."/>
            <person name="Jiang W."/>
            <person name="Ma Y."/>
            <person name="Chen M."/>
            <person name="Hao X."/>
            <person name="Li L."/>
            <person name="Tang Y."/>
            <person name="Lv G."/>
            <person name="Zhou Y."/>
            <person name="Sun X."/>
            <person name="Brodelius P.E."/>
            <person name="Rose J.K.C."/>
            <person name="Tang K."/>
        </authorList>
    </citation>
    <scope>NUCLEOTIDE SEQUENCE [LARGE SCALE GENOMIC DNA]</scope>
    <source>
        <strain evidence="2">cv. Huhao1</strain>
        <tissue evidence="1">Leaf</tissue>
    </source>
</reference>
<gene>
    <name evidence="1" type="ORF">CTI12_AA386130</name>
</gene>
<dbReference type="EMBL" id="PKPP01005446">
    <property type="protein sequence ID" value="PWA60079.1"/>
    <property type="molecule type" value="Genomic_DNA"/>
</dbReference>
<comment type="caution">
    <text evidence="1">The sequence shown here is derived from an EMBL/GenBank/DDBJ whole genome shotgun (WGS) entry which is preliminary data.</text>
</comment>
<dbReference type="Proteomes" id="UP000245207">
    <property type="component" value="Unassembled WGS sequence"/>
</dbReference>
<name>A0A2U1MFP6_ARTAN</name>
<sequence>MTSLPSGIDNLTLLDGLRLGQFWKELDCFPSLKRDREAEEQPLVYFFVWLEPLGDNSGRRKTPHLTGGVMDMGIWYKRNSNLVNQYAIYQRYQFLFVPWARRSLCFEGSTKGSKVCLFRRPRVTVNFH</sequence>
<evidence type="ECO:0000313" key="2">
    <source>
        <dbReference type="Proteomes" id="UP000245207"/>
    </source>
</evidence>
<organism evidence="1 2">
    <name type="scientific">Artemisia annua</name>
    <name type="common">Sweet wormwood</name>
    <dbReference type="NCBI Taxonomy" id="35608"/>
    <lineage>
        <taxon>Eukaryota</taxon>
        <taxon>Viridiplantae</taxon>
        <taxon>Streptophyta</taxon>
        <taxon>Embryophyta</taxon>
        <taxon>Tracheophyta</taxon>
        <taxon>Spermatophyta</taxon>
        <taxon>Magnoliopsida</taxon>
        <taxon>eudicotyledons</taxon>
        <taxon>Gunneridae</taxon>
        <taxon>Pentapetalae</taxon>
        <taxon>asterids</taxon>
        <taxon>campanulids</taxon>
        <taxon>Asterales</taxon>
        <taxon>Asteraceae</taxon>
        <taxon>Asteroideae</taxon>
        <taxon>Anthemideae</taxon>
        <taxon>Artemisiinae</taxon>
        <taxon>Artemisia</taxon>
    </lineage>
</organism>
<proteinExistence type="predicted"/>